<dbReference type="InterPro" id="IPR011990">
    <property type="entry name" value="TPR-like_helical_dom_sf"/>
</dbReference>
<dbReference type="SUPFAM" id="SSF48452">
    <property type="entry name" value="TPR-like"/>
    <property type="match status" value="1"/>
</dbReference>
<accession>A0AAD7XK65</accession>
<protein>
    <submittedName>
        <fullName evidence="2">Uncharacterized protein</fullName>
    </submittedName>
</protein>
<dbReference type="EMBL" id="JAQMWT010000379">
    <property type="protein sequence ID" value="KAJ8602447.1"/>
    <property type="molecule type" value="Genomic_DNA"/>
</dbReference>
<reference evidence="2" key="1">
    <citation type="submission" date="2023-01" db="EMBL/GenBank/DDBJ databases">
        <title>Metagenome sequencing of chrysophaentin producing Chrysophaeum taylorii.</title>
        <authorList>
            <person name="Davison J."/>
            <person name="Bewley C."/>
        </authorList>
    </citation>
    <scope>NUCLEOTIDE SEQUENCE</scope>
    <source>
        <strain evidence="2">NIES-1699</strain>
    </source>
</reference>
<dbReference type="Proteomes" id="UP001230188">
    <property type="component" value="Unassembled WGS sequence"/>
</dbReference>
<comment type="caution">
    <text evidence="2">The sequence shown here is derived from an EMBL/GenBank/DDBJ whole genome shotgun (WGS) entry which is preliminary data.</text>
</comment>
<dbReference type="AlphaFoldDB" id="A0AAD7XK65"/>
<evidence type="ECO:0000313" key="2">
    <source>
        <dbReference type="EMBL" id="KAJ8602447.1"/>
    </source>
</evidence>
<feature type="region of interest" description="Disordered" evidence="1">
    <location>
        <begin position="226"/>
        <end position="259"/>
    </location>
</feature>
<feature type="compositionally biased region" description="Basic and acidic residues" evidence="1">
    <location>
        <begin position="228"/>
        <end position="240"/>
    </location>
</feature>
<feature type="compositionally biased region" description="Basic and acidic residues" evidence="1">
    <location>
        <begin position="250"/>
        <end position="259"/>
    </location>
</feature>
<gene>
    <name evidence="2" type="ORF">CTAYLR_001271</name>
</gene>
<dbReference type="Gene3D" id="1.25.40.10">
    <property type="entry name" value="Tetratricopeptide repeat domain"/>
    <property type="match status" value="1"/>
</dbReference>
<evidence type="ECO:0000313" key="3">
    <source>
        <dbReference type="Proteomes" id="UP001230188"/>
    </source>
</evidence>
<name>A0AAD7XK65_9STRA</name>
<organism evidence="2 3">
    <name type="scientific">Chrysophaeum taylorii</name>
    <dbReference type="NCBI Taxonomy" id="2483200"/>
    <lineage>
        <taxon>Eukaryota</taxon>
        <taxon>Sar</taxon>
        <taxon>Stramenopiles</taxon>
        <taxon>Ochrophyta</taxon>
        <taxon>Pelagophyceae</taxon>
        <taxon>Pelagomonadales</taxon>
        <taxon>Pelagomonadaceae</taxon>
        <taxon>Chrysophaeum</taxon>
    </lineage>
</organism>
<evidence type="ECO:0000256" key="1">
    <source>
        <dbReference type="SAM" id="MobiDB-lite"/>
    </source>
</evidence>
<keyword evidence="3" id="KW-1185">Reference proteome</keyword>
<sequence>MEDDDEDEVARVRTDLALFRDGIIKPFATHQVLDTKLYATNQAKQTRYTEHALLSAGTCGAAHESATKIIHKGDTKPLLFARSDAAKEAARTGRQNDDRTSRLVRAAEAKKRTGDAFFEAAQFPAALATYAQARRMIDELDTPTTLALRLKLRLASSDAALKSGDAARAEAEAEAALMLAPSDESRLRRAIARLVGRKYNLAADDLVACEPSPVVEAVKRKLLAKAPEIPEGRLDTEPKKASPTPDGGWVEEKRDGWVE</sequence>
<proteinExistence type="predicted"/>